<organism evidence="5 6">
    <name type="scientific">Kockovaella imperatae</name>
    <dbReference type="NCBI Taxonomy" id="4999"/>
    <lineage>
        <taxon>Eukaryota</taxon>
        <taxon>Fungi</taxon>
        <taxon>Dikarya</taxon>
        <taxon>Basidiomycota</taxon>
        <taxon>Agaricomycotina</taxon>
        <taxon>Tremellomycetes</taxon>
        <taxon>Tremellales</taxon>
        <taxon>Cuniculitremaceae</taxon>
        <taxon>Kockovaella</taxon>
    </lineage>
</organism>
<dbReference type="InterPro" id="IPR001202">
    <property type="entry name" value="WW_dom"/>
</dbReference>
<feature type="compositionally biased region" description="Basic and acidic residues" evidence="1">
    <location>
        <begin position="187"/>
        <end position="197"/>
    </location>
</feature>
<dbReference type="Pfam" id="PF00620">
    <property type="entry name" value="RhoGAP"/>
    <property type="match status" value="1"/>
</dbReference>
<dbReference type="PANTHER" id="PTHR45876:SF8">
    <property type="entry name" value="FI04035P"/>
    <property type="match status" value="1"/>
</dbReference>
<dbReference type="InterPro" id="IPR008936">
    <property type="entry name" value="Rho_GTPase_activation_prot"/>
</dbReference>
<dbReference type="EMBL" id="NBSH01000001">
    <property type="protein sequence ID" value="ORX41049.1"/>
    <property type="molecule type" value="Genomic_DNA"/>
</dbReference>
<feature type="domain" description="WW" evidence="2">
    <location>
        <begin position="57"/>
        <end position="91"/>
    </location>
</feature>
<gene>
    <name evidence="5" type="ORF">BD324DRAFT_575172</name>
</gene>
<evidence type="ECO:0000313" key="6">
    <source>
        <dbReference type="Proteomes" id="UP000193218"/>
    </source>
</evidence>
<dbReference type="Gene3D" id="1.25.40.530">
    <property type="entry name" value="MyTH4 domain"/>
    <property type="match status" value="1"/>
</dbReference>
<dbReference type="RefSeq" id="XP_021874728.1">
    <property type="nucleotide sequence ID" value="XM_022013112.1"/>
</dbReference>
<dbReference type="PANTHER" id="PTHR45876">
    <property type="entry name" value="FI04035P"/>
    <property type="match status" value="1"/>
</dbReference>
<sequence length="785" mass="87114">MDIRDALAKCEDPTLGWSLQFWVTIADPQTQNVFFACPATGQCSWDPPIGAMIVPRMPEGEWWELADASRGNRCYYYNTVTSKTQWSRPKDGAFVIPLGLIQRNALPKKPNHSSGHLERSPDPFGDSIDQTPPNRPTKSRAPASPPVRPERQSSPQRPFPNSHPTEPPLSPRRSVPPSPSPNTSSDNTEHLSEDPVDHGFPSEPSQSTVASSSILRTPLSVVYESAPKETEANDPGSPTKGANGYAAVSRDLWSGKDRSAHEDRDKGRQASLEISPPIVTDGTIPRQPEITEPIQVSAMRTKRLSTGLHPLLPTSISDEIQAFQKEDFASKYFAVKRSGMLRSRVPFDEIMQWQKQPISAPLLVISRSLTKDAIITFKVIQHVMGERDRPVEHAKPSPSTANAINAASASKVRAKKDTGAYLVKMPALAFSRGNGSKPDMSIAQNVNGHSKVHGVEVQDDKTIVLEEIRWVLQLAVGTGEMRDEVYSQLVKQLTRNPHQNAMIMGFQLFCILVNSFTPSKNFEPFVKRFLENDARGTDGISRMAQYCLTRLQYMTKRGSRCKTLTIGEIEHAADAAFYPSVYGESLDQIMALQAPTYPDLQIPVILPFLSDGILALGGLEQEGIFRVPGDNDSVSELKSRMDRGHYVLSGIDDPHVTASLLKLWLRDLRDPVIPEDMYDDALIASKTPSQTLAFIDRLPLLNRRVLMFVISFFQLFLNPEVIDKTKMTIVNLSLVLAPNLLRTTSDQLVTVFTNSAFESKFALHLLEHLDTQSADPEYRPVHGDA</sequence>
<feature type="compositionally biased region" description="Polar residues" evidence="1">
    <location>
        <begin position="203"/>
        <end position="213"/>
    </location>
</feature>
<dbReference type="PROSITE" id="PS50238">
    <property type="entry name" value="RHOGAP"/>
    <property type="match status" value="1"/>
</dbReference>
<reference evidence="5 6" key="1">
    <citation type="submission" date="2017-03" db="EMBL/GenBank/DDBJ databases">
        <title>Widespread Adenine N6-methylation of Active Genes in Fungi.</title>
        <authorList>
            <consortium name="DOE Joint Genome Institute"/>
            <person name="Mondo S.J."/>
            <person name="Dannebaum R.O."/>
            <person name="Kuo R.C."/>
            <person name="Louie K.B."/>
            <person name="Bewick A.J."/>
            <person name="Labutti K."/>
            <person name="Haridas S."/>
            <person name="Kuo A."/>
            <person name="Salamov A."/>
            <person name="Ahrendt S.R."/>
            <person name="Lau R."/>
            <person name="Bowen B.P."/>
            <person name="Lipzen A."/>
            <person name="Sullivan W."/>
            <person name="Andreopoulos W.B."/>
            <person name="Clum A."/>
            <person name="Lindquist E."/>
            <person name="Daum C."/>
            <person name="Northen T.R."/>
            <person name="Ramamoorthy G."/>
            <person name="Schmitz R.J."/>
            <person name="Gryganskyi A."/>
            <person name="Culley D."/>
            <person name="Magnuson J."/>
            <person name="James T.Y."/>
            <person name="O'Malley M.A."/>
            <person name="Stajich J.E."/>
            <person name="Spatafora J.W."/>
            <person name="Visel A."/>
            <person name="Grigoriev I.V."/>
        </authorList>
    </citation>
    <scope>NUCLEOTIDE SEQUENCE [LARGE SCALE GENOMIC DNA]</scope>
    <source>
        <strain evidence="5 6">NRRL Y-17943</strain>
    </source>
</reference>
<evidence type="ECO:0000313" key="5">
    <source>
        <dbReference type="EMBL" id="ORX41049.1"/>
    </source>
</evidence>
<comment type="caution">
    <text evidence="5">The sequence shown here is derived from an EMBL/GenBank/DDBJ whole genome shotgun (WGS) entry which is preliminary data.</text>
</comment>
<feature type="domain" description="Rho-GAP" evidence="3">
    <location>
        <begin position="584"/>
        <end position="773"/>
    </location>
</feature>
<dbReference type="GO" id="GO:0005096">
    <property type="term" value="F:GTPase activator activity"/>
    <property type="evidence" value="ECO:0007669"/>
    <property type="project" value="TreeGrafter"/>
</dbReference>
<dbReference type="GeneID" id="33554920"/>
<dbReference type="Proteomes" id="UP000193218">
    <property type="component" value="Unassembled WGS sequence"/>
</dbReference>
<proteinExistence type="predicted"/>
<feature type="region of interest" description="Disordered" evidence="1">
    <location>
        <begin position="251"/>
        <end position="270"/>
    </location>
</feature>
<dbReference type="InterPro" id="IPR000857">
    <property type="entry name" value="MyTH4_dom"/>
</dbReference>
<dbReference type="PROSITE" id="PS01159">
    <property type="entry name" value="WW_DOMAIN_1"/>
    <property type="match status" value="1"/>
</dbReference>
<evidence type="ECO:0000256" key="1">
    <source>
        <dbReference type="SAM" id="MobiDB-lite"/>
    </source>
</evidence>
<dbReference type="SMART" id="SM00324">
    <property type="entry name" value="RhoGAP"/>
    <property type="match status" value="1"/>
</dbReference>
<dbReference type="GO" id="GO:0005737">
    <property type="term" value="C:cytoplasm"/>
    <property type="evidence" value="ECO:0007669"/>
    <property type="project" value="TreeGrafter"/>
</dbReference>
<dbReference type="Pfam" id="PF00784">
    <property type="entry name" value="MyTH4"/>
    <property type="match status" value="1"/>
</dbReference>
<dbReference type="AlphaFoldDB" id="A0A1Y1USQ8"/>
<dbReference type="PROSITE" id="PS51016">
    <property type="entry name" value="MYTH4"/>
    <property type="match status" value="1"/>
</dbReference>
<keyword evidence="6" id="KW-1185">Reference proteome</keyword>
<evidence type="ECO:0000259" key="3">
    <source>
        <dbReference type="PROSITE" id="PS50238"/>
    </source>
</evidence>
<evidence type="ECO:0000259" key="2">
    <source>
        <dbReference type="PROSITE" id="PS50020"/>
    </source>
</evidence>
<dbReference type="Gene3D" id="1.10.555.10">
    <property type="entry name" value="Rho GTPase activation protein"/>
    <property type="match status" value="1"/>
</dbReference>
<dbReference type="InterPro" id="IPR038185">
    <property type="entry name" value="MyTH4_dom_sf"/>
</dbReference>
<dbReference type="FunFam" id="1.10.555.10:FF:000045">
    <property type="entry name" value="RhoGAP domain containing protein"/>
    <property type="match status" value="1"/>
</dbReference>
<dbReference type="GO" id="GO:0005856">
    <property type="term" value="C:cytoskeleton"/>
    <property type="evidence" value="ECO:0007669"/>
    <property type="project" value="InterPro"/>
</dbReference>
<dbReference type="GO" id="GO:0007165">
    <property type="term" value="P:signal transduction"/>
    <property type="evidence" value="ECO:0007669"/>
    <property type="project" value="InterPro"/>
</dbReference>
<dbReference type="OrthoDB" id="437889at2759"/>
<feature type="compositionally biased region" description="Basic and acidic residues" evidence="1">
    <location>
        <begin position="253"/>
        <end position="268"/>
    </location>
</feature>
<dbReference type="STRING" id="4999.A0A1Y1USQ8"/>
<dbReference type="InParanoid" id="A0A1Y1USQ8"/>
<dbReference type="InterPro" id="IPR036020">
    <property type="entry name" value="WW_dom_sf"/>
</dbReference>
<dbReference type="Gene3D" id="2.20.70.10">
    <property type="match status" value="1"/>
</dbReference>
<accession>A0A1Y1USQ8</accession>
<evidence type="ECO:0000259" key="4">
    <source>
        <dbReference type="PROSITE" id="PS51016"/>
    </source>
</evidence>
<dbReference type="SUPFAM" id="SSF51045">
    <property type="entry name" value="WW domain"/>
    <property type="match status" value="1"/>
</dbReference>
<dbReference type="SMART" id="SM00139">
    <property type="entry name" value="MyTH4"/>
    <property type="match status" value="1"/>
</dbReference>
<feature type="compositionally biased region" description="Low complexity" evidence="1">
    <location>
        <begin position="396"/>
        <end position="408"/>
    </location>
</feature>
<feature type="region of interest" description="Disordered" evidence="1">
    <location>
        <begin position="105"/>
        <end position="213"/>
    </location>
</feature>
<dbReference type="CDD" id="cd00201">
    <property type="entry name" value="WW"/>
    <property type="match status" value="1"/>
</dbReference>
<feature type="domain" description="MyTH4" evidence="4">
    <location>
        <begin position="353"/>
        <end position="573"/>
    </location>
</feature>
<dbReference type="SUPFAM" id="SSF48350">
    <property type="entry name" value="GTPase activation domain, GAP"/>
    <property type="match status" value="1"/>
</dbReference>
<feature type="compositionally biased region" description="Pro residues" evidence="1">
    <location>
        <begin position="165"/>
        <end position="180"/>
    </location>
</feature>
<protein>
    <recommendedName>
        <fullName evidence="7">Rho GTPase activation protein</fullName>
    </recommendedName>
</protein>
<dbReference type="PROSITE" id="PS50020">
    <property type="entry name" value="WW_DOMAIN_2"/>
    <property type="match status" value="1"/>
</dbReference>
<dbReference type="InterPro" id="IPR000198">
    <property type="entry name" value="RhoGAP_dom"/>
</dbReference>
<feature type="region of interest" description="Disordered" evidence="1">
    <location>
        <begin position="388"/>
        <end position="408"/>
    </location>
</feature>
<evidence type="ECO:0008006" key="7">
    <source>
        <dbReference type="Google" id="ProtNLM"/>
    </source>
</evidence>
<name>A0A1Y1USQ8_9TREE</name>